<proteinExistence type="predicted"/>
<evidence type="ECO:0000313" key="3">
    <source>
        <dbReference type="EMBL" id="EME31683.1"/>
    </source>
</evidence>
<dbReference type="Proteomes" id="UP000030680">
    <property type="component" value="Unassembled WGS sequence"/>
</dbReference>
<reference evidence="4" key="1">
    <citation type="journal article" date="2013" name="Science">
        <title>Gene transfer from bacteria and archaea facilitated evolution of an extremophilic eukaryote.</title>
        <authorList>
            <person name="Schonknecht G."/>
            <person name="Chen W.H."/>
            <person name="Ternes C.M."/>
            <person name="Barbier G.G."/>
            <person name="Shrestha R.P."/>
            <person name="Stanke M."/>
            <person name="Brautigam A."/>
            <person name="Baker B.J."/>
            <person name="Banfield J.F."/>
            <person name="Garavito R.M."/>
            <person name="Carr K."/>
            <person name="Wilkerson C."/>
            <person name="Rensing S.A."/>
            <person name="Gagneul D."/>
            <person name="Dickenson N.E."/>
            <person name="Oesterhelt C."/>
            <person name="Lercher M.J."/>
            <person name="Weber A.P."/>
        </authorList>
    </citation>
    <scope>NUCLEOTIDE SEQUENCE [LARGE SCALE GENOMIC DNA]</scope>
    <source>
        <strain evidence="4">074W</strain>
    </source>
</reference>
<dbReference type="AlphaFoldDB" id="M2Y6L9"/>
<feature type="region of interest" description="Disordered" evidence="1">
    <location>
        <begin position="28"/>
        <end position="47"/>
    </location>
</feature>
<dbReference type="GO" id="GO:0045505">
    <property type="term" value="F:dynein intermediate chain binding"/>
    <property type="evidence" value="ECO:0007669"/>
    <property type="project" value="TreeGrafter"/>
</dbReference>
<evidence type="ECO:0000256" key="1">
    <source>
        <dbReference type="SAM" id="MobiDB-lite"/>
    </source>
</evidence>
<dbReference type="PANTHER" id="PTHR21255:SF4">
    <property type="entry name" value="DYNEIN LIGHT CHAIN TCTEX-TYPE"/>
    <property type="match status" value="1"/>
</dbReference>
<feature type="chain" id="PRO_5004029968" evidence="2">
    <location>
        <begin position="19"/>
        <end position="149"/>
    </location>
</feature>
<name>M2Y6L9_GALSU</name>
<dbReference type="GeneID" id="17090311"/>
<dbReference type="RefSeq" id="XP_005708203.1">
    <property type="nucleotide sequence ID" value="XM_005708146.1"/>
</dbReference>
<keyword evidence="4" id="KW-1185">Reference proteome</keyword>
<dbReference type="GO" id="GO:0005868">
    <property type="term" value="C:cytoplasmic dynein complex"/>
    <property type="evidence" value="ECO:0007669"/>
    <property type="project" value="TreeGrafter"/>
</dbReference>
<sequence>MQLILSLIVLWGSGGGKSDMATSEINNHHQEEQPFKEPSSRESNDKFDQAYAESVAKEIIESTVGEEKYEHTKTVEWTNQMCEKILAKLLELQKPFKYIVSCSLLQKKGAGFHTATTCYWDADCDQCCTIKHETKHLHVICTIYAVSIH</sequence>
<dbReference type="STRING" id="130081.M2Y6L9"/>
<dbReference type="KEGG" id="gsl:Gasu_10630"/>
<dbReference type="OMA" id="NIVTCAV"/>
<dbReference type="InterPro" id="IPR005334">
    <property type="entry name" value="Tctex-1-like"/>
</dbReference>
<dbReference type="InterPro" id="IPR038586">
    <property type="entry name" value="Tctex-1-like_sf"/>
</dbReference>
<evidence type="ECO:0000313" key="4">
    <source>
        <dbReference type="Proteomes" id="UP000030680"/>
    </source>
</evidence>
<dbReference type="PANTHER" id="PTHR21255">
    <property type="entry name" value="T-COMPLEX-ASSOCIATED-TESTIS-EXPRESSED 1/ DYNEIN LIGHT CHAIN"/>
    <property type="match status" value="1"/>
</dbReference>
<dbReference type="eggNOG" id="KOG4081">
    <property type="taxonomic scope" value="Eukaryota"/>
</dbReference>
<keyword evidence="2" id="KW-0732">Signal</keyword>
<dbReference type="GO" id="GO:0005737">
    <property type="term" value="C:cytoplasm"/>
    <property type="evidence" value="ECO:0007669"/>
    <property type="project" value="TreeGrafter"/>
</dbReference>
<dbReference type="Gene3D" id="3.30.1140.40">
    <property type="entry name" value="Tctex-1"/>
    <property type="match status" value="1"/>
</dbReference>
<dbReference type="CDD" id="cd21455">
    <property type="entry name" value="DLC-like_DYNLT1_DYNLT3"/>
    <property type="match status" value="1"/>
</dbReference>
<accession>M2Y6L9</accession>
<dbReference type="Pfam" id="PF03645">
    <property type="entry name" value="Tctex-1"/>
    <property type="match status" value="1"/>
</dbReference>
<organism evidence="3 4">
    <name type="scientific">Galdieria sulphuraria</name>
    <name type="common">Red alga</name>
    <dbReference type="NCBI Taxonomy" id="130081"/>
    <lineage>
        <taxon>Eukaryota</taxon>
        <taxon>Rhodophyta</taxon>
        <taxon>Bangiophyceae</taxon>
        <taxon>Galdieriales</taxon>
        <taxon>Galdieriaceae</taxon>
        <taxon>Galdieria</taxon>
    </lineage>
</organism>
<evidence type="ECO:0000256" key="2">
    <source>
        <dbReference type="SAM" id="SignalP"/>
    </source>
</evidence>
<dbReference type="EMBL" id="KB454490">
    <property type="protein sequence ID" value="EME31683.1"/>
    <property type="molecule type" value="Genomic_DNA"/>
</dbReference>
<dbReference type="OrthoDB" id="10059120at2759"/>
<dbReference type="Gramene" id="EME31683">
    <property type="protein sequence ID" value="EME31683"/>
    <property type="gene ID" value="Gasu_10630"/>
</dbReference>
<protein>
    <submittedName>
        <fullName evidence="3">Dynein light chain Tctex-type 1</fullName>
    </submittedName>
</protein>
<feature type="signal peptide" evidence="2">
    <location>
        <begin position="1"/>
        <end position="18"/>
    </location>
</feature>
<dbReference type="GO" id="GO:0007018">
    <property type="term" value="P:microtubule-based movement"/>
    <property type="evidence" value="ECO:0007669"/>
    <property type="project" value="TreeGrafter"/>
</dbReference>
<gene>
    <name evidence="3" type="ORF">Gasu_10630</name>
</gene>